<dbReference type="EMBL" id="JAZDWU010000012">
    <property type="protein sequence ID" value="KAK9983005.1"/>
    <property type="molecule type" value="Genomic_DNA"/>
</dbReference>
<name>A0AAW2BDS0_9ROSI</name>
<evidence type="ECO:0000313" key="2">
    <source>
        <dbReference type="Proteomes" id="UP001459277"/>
    </source>
</evidence>
<accession>A0AAW2BDS0</accession>
<reference evidence="1 2" key="1">
    <citation type="submission" date="2024-01" db="EMBL/GenBank/DDBJ databases">
        <title>A telomere-to-telomere, gap-free genome of sweet tea (Lithocarpus litseifolius).</title>
        <authorList>
            <person name="Zhou J."/>
        </authorList>
    </citation>
    <scope>NUCLEOTIDE SEQUENCE [LARGE SCALE GENOMIC DNA]</scope>
    <source>
        <strain evidence="1">Zhou-2022a</strain>
        <tissue evidence="1">Leaf</tissue>
    </source>
</reference>
<dbReference type="AlphaFoldDB" id="A0AAW2BDS0"/>
<gene>
    <name evidence="1" type="ORF">SO802_032530</name>
</gene>
<organism evidence="1 2">
    <name type="scientific">Lithocarpus litseifolius</name>
    <dbReference type="NCBI Taxonomy" id="425828"/>
    <lineage>
        <taxon>Eukaryota</taxon>
        <taxon>Viridiplantae</taxon>
        <taxon>Streptophyta</taxon>
        <taxon>Embryophyta</taxon>
        <taxon>Tracheophyta</taxon>
        <taxon>Spermatophyta</taxon>
        <taxon>Magnoliopsida</taxon>
        <taxon>eudicotyledons</taxon>
        <taxon>Gunneridae</taxon>
        <taxon>Pentapetalae</taxon>
        <taxon>rosids</taxon>
        <taxon>fabids</taxon>
        <taxon>Fagales</taxon>
        <taxon>Fagaceae</taxon>
        <taxon>Lithocarpus</taxon>
    </lineage>
</organism>
<dbReference type="Proteomes" id="UP001459277">
    <property type="component" value="Unassembled WGS sequence"/>
</dbReference>
<evidence type="ECO:0000313" key="1">
    <source>
        <dbReference type="EMBL" id="KAK9983005.1"/>
    </source>
</evidence>
<protein>
    <submittedName>
        <fullName evidence="1">Uncharacterized protein</fullName>
    </submittedName>
</protein>
<keyword evidence="2" id="KW-1185">Reference proteome</keyword>
<sequence>MLSSSEVKALCPSVSLLFASLGASLGTSHNFCPLVGGFVGGENSLGLVIADLLPLLCQSVDWFKNLVSERRAMFEVRSSELETGLSSSDDPVEGDNAVSVPREIRAFHAFEEVCGLDGETLARFRDKFQFSDRVRVRLPGKEERACHFSPGEVCFYEAAFLRGQHGYYELVP</sequence>
<proteinExistence type="predicted"/>
<comment type="caution">
    <text evidence="1">The sequence shown here is derived from an EMBL/GenBank/DDBJ whole genome shotgun (WGS) entry which is preliminary data.</text>
</comment>